<keyword evidence="4" id="KW-0808">Transferase</keyword>
<dbReference type="Gene3D" id="3.30.565.10">
    <property type="entry name" value="Histidine kinase-like ATPase, C-terminal domain"/>
    <property type="match status" value="1"/>
</dbReference>
<dbReference type="InterPro" id="IPR013656">
    <property type="entry name" value="PAS_4"/>
</dbReference>
<comment type="caution">
    <text evidence="10">The sequence shown here is derived from an EMBL/GenBank/DDBJ whole genome shotgun (WGS) entry which is preliminary data.</text>
</comment>
<keyword evidence="3" id="KW-0597">Phosphoprotein</keyword>
<feature type="domain" description="Histidine kinase" evidence="7">
    <location>
        <begin position="177"/>
        <end position="400"/>
    </location>
</feature>
<dbReference type="PROSITE" id="PS50109">
    <property type="entry name" value="HIS_KIN"/>
    <property type="match status" value="1"/>
</dbReference>
<feature type="domain" description="PAS" evidence="8">
    <location>
        <begin position="34"/>
        <end position="88"/>
    </location>
</feature>
<keyword evidence="11" id="KW-1185">Reference proteome</keyword>
<dbReference type="PRINTS" id="PR00344">
    <property type="entry name" value="BCTRLSENSOR"/>
</dbReference>
<dbReference type="InterPro" id="IPR036890">
    <property type="entry name" value="HATPase_C_sf"/>
</dbReference>
<comment type="catalytic activity">
    <reaction evidence="1">
        <text>ATP + protein L-histidine = ADP + protein N-phospho-L-histidine.</text>
        <dbReference type="EC" id="2.7.13.3"/>
    </reaction>
</comment>
<dbReference type="CDD" id="cd00130">
    <property type="entry name" value="PAS"/>
    <property type="match status" value="1"/>
</dbReference>
<sequence length="403" mass="44379">MRKSQKVPACCLSSTDVPAEQTLRRELERNKNEHRQFLETLFSAIPSPLYYKDTQGRYLGCNTAFEALIGRPRQEILGQTAFELYPPDHAAIYDAHDRRVFLENTPERYEAQLRDAAGGDHHVILSKAPFTSADGQVLGLVGVVTDITVQKRLEADLRRARDEAEAANAAKTAFLTNMSHELRTPLNGIMGMTELLLSETPDPQKAESLQIIRDACERLTDMVNDLLTLSTLISAPPAGHRADFDVREALSPLFVWLGREGEKKGLAVTTRIAREVPRAVTGDMDRFRQVILNLLENALRFTPAGEIKVFVGIGPDAAPPGEVLLVTRVSDTGVGIAPEKRESVFEDFVLAEDILTKRFGRTGMGLSISRRLARSMGGDVTVESTPGQGSVFTFEARLPLASP</sequence>
<evidence type="ECO:0000256" key="5">
    <source>
        <dbReference type="ARBA" id="ARBA00022777"/>
    </source>
</evidence>
<evidence type="ECO:0000256" key="1">
    <source>
        <dbReference type="ARBA" id="ARBA00000085"/>
    </source>
</evidence>
<evidence type="ECO:0000259" key="9">
    <source>
        <dbReference type="PROSITE" id="PS50113"/>
    </source>
</evidence>
<evidence type="ECO:0000259" key="8">
    <source>
        <dbReference type="PROSITE" id="PS50112"/>
    </source>
</evidence>
<dbReference type="SMART" id="SM00091">
    <property type="entry name" value="PAS"/>
    <property type="match status" value="1"/>
</dbReference>
<dbReference type="EC" id="2.7.13.3" evidence="2"/>
<protein>
    <recommendedName>
        <fullName evidence="2">histidine kinase</fullName>
        <ecNumber evidence="2">2.7.13.3</ecNumber>
    </recommendedName>
</protein>
<dbReference type="InterPro" id="IPR035965">
    <property type="entry name" value="PAS-like_dom_sf"/>
</dbReference>
<dbReference type="Pfam" id="PF00512">
    <property type="entry name" value="HisKA"/>
    <property type="match status" value="1"/>
</dbReference>
<organism evidence="10 11">
    <name type="scientific">Desulfolutivibrio sulfodismutans</name>
    <dbReference type="NCBI Taxonomy" id="63561"/>
    <lineage>
        <taxon>Bacteria</taxon>
        <taxon>Pseudomonadati</taxon>
        <taxon>Thermodesulfobacteriota</taxon>
        <taxon>Desulfovibrionia</taxon>
        <taxon>Desulfovibrionales</taxon>
        <taxon>Desulfovibrionaceae</taxon>
        <taxon>Desulfolutivibrio</taxon>
    </lineage>
</organism>
<gene>
    <name evidence="10" type="ORF">G3N56_13500</name>
</gene>
<name>A0A7K3NNH8_9BACT</name>
<dbReference type="InterPro" id="IPR003661">
    <property type="entry name" value="HisK_dim/P_dom"/>
</dbReference>
<dbReference type="RefSeq" id="WP_163302829.1">
    <property type="nucleotide sequence ID" value="NZ_JAAGRQ010000060.1"/>
</dbReference>
<dbReference type="SMART" id="SM00387">
    <property type="entry name" value="HATPase_c"/>
    <property type="match status" value="1"/>
</dbReference>
<dbReference type="SUPFAM" id="SSF47384">
    <property type="entry name" value="Homodimeric domain of signal transducing histidine kinase"/>
    <property type="match status" value="1"/>
</dbReference>
<keyword evidence="6" id="KW-0902">Two-component regulatory system</keyword>
<reference evidence="10 11" key="1">
    <citation type="submission" date="2020-02" db="EMBL/GenBank/DDBJ databases">
        <title>Comparative genomics of sulfur disproportionating microorganisms.</title>
        <authorList>
            <person name="Ward L.M."/>
            <person name="Bertran E."/>
            <person name="Johnston D.T."/>
        </authorList>
    </citation>
    <scope>NUCLEOTIDE SEQUENCE [LARGE SCALE GENOMIC DNA]</scope>
    <source>
        <strain evidence="10 11">DSM 3696</strain>
    </source>
</reference>
<dbReference type="Gene3D" id="1.10.287.130">
    <property type="match status" value="1"/>
</dbReference>
<dbReference type="PANTHER" id="PTHR43047">
    <property type="entry name" value="TWO-COMPONENT HISTIDINE PROTEIN KINASE"/>
    <property type="match status" value="1"/>
</dbReference>
<evidence type="ECO:0000256" key="3">
    <source>
        <dbReference type="ARBA" id="ARBA00022553"/>
    </source>
</evidence>
<dbReference type="EMBL" id="JAAGRQ010000060">
    <property type="protein sequence ID" value="NDY57746.1"/>
    <property type="molecule type" value="Genomic_DNA"/>
</dbReference>
<evidence type="ECO:0000313" key="11">
    <source>
        <dbReference type="Proteomes" id="UP000469724"/>
    </source>
</evidence>
<dbReference type="InterPro" id="IPR005467">
    <property type="entry name" value="His_kinase_dom"/>
</dbReference>
<evidence type="ECO:0000256" key="2">
    <source>
        <dbReference type="ARBA" id="ARBA00012438"/>
    </source>
</evidence>
<dbReference type="SUPFAM" id="SSF55785">
    <property type="entry name" value="PYP-like sensor domain (PAS domain)"/>
    <property type="match status" value="1"/>
</dbReference>
<dbReference type="Pfam" id="PF08448">
    <property type="entry name" value="PAS_4"/>
    <property type="match status" value="1"/>
</dbReference>
<proteinExistence type="predicted"/>
<dbReference type="PROSITE" id="PS50113">
    <property type="entry name" value="PAC"/>
    <property type="match status" value="1"/>
</dbReference>
<evidence type="ECO:0000256" key="4">
    <source>
        <dbReference type="ARBA" id="ARBA00022679"/>
    </source>
</evidence>
<dbReference type="NCBIfam" id="TIGR00229">
    <property type="entry name" value="sensory_box"/>
    <property type="match status" value="1"/>
</dbReference>
<dbReference type="CDD" id="cd00082">
    <property type="entry name" value="HisKA"/>
    <property type="match status" value="1"/>
</dbReference>
<feature type="domain" description="PAC" evidence="9">
    <location>
        <begin position="107"/>
        <end position="159"/>
    </location>
</feature>
<dbReference type="Gene3D" id="3.30.450.20">
    <property type="entry name" value="PAS domain"/>
    <property type="match status" value="1"/>
</dbReference>
<dbReference type="AlphaFoldDB" id="A0A7K3NNH8"/>
<dbReference type="PROSITE" id="PS50112">
    <property type="entry name" value="PAS"/>
    <property type="match status" value="1"/>
</dbReference>
<dbReference type="SUPFAM" id="SSF55874">
    <property type="entry name" value="ATPase domain of HSP90 chaperone/DNA topoisomerase II/histidine kinase"/>
    <property type="match status" value="1"/>
</dbReference>
<evidence type="ECO:0000259" key="7">
    <source>
        <dbReference type="PROSITE" id="PS50109"/>
    </source>
</evidence>
<dbReference type="InterPro" id="IPR003594">
    <property type="entry name" value="HATPase_dom"/>
</dbReference>
<dbReference type="Pfam" id="PF02518">
    <property type="entry name" value="HATPase_c"/>
    <property type="match status" value="1"/>
</dbReference>
<dbReference type="FunFam" id="1.10.287.130:FF:000001">
    <property type="entry name" value="Two-component sensor histidine kinase"/>
    <property type="match status" value="1"/>
</dbReference>
<dbReference type="CDD" id="cd16922">
    <property type="entry name" value="HATPase_EvgS-ArcB-TorS-like"/>
    <property type="match status" value="1"/>
</dbReference>
<keyword evidence="5" id="KW-0418">Kinase</keyword>
<dbReference type="InterPro" id="IPR004358">
    <property type="entry name" value="Sig_transdc_His_kin-like_C"/>
</dbReference>
<evidence type="ECO:0000256" key="6">
    <source>
        <dbReference type="ARBA" id="ARBA00023012"/>
    </source>
</evidence>
<accession>A0A7K3NNH8</accession>
<dbReference type="Proteomes" id="UP000469724">
    <property type="component" value="Unassembled WGS sequence"/>
</dbReference>
<dbReference type="SMART" id="SM00388">
    <property type="entry name" value="HisKA"/>
    <property type="match status" value="1"/>
</dbReference>
<dbReference type="GO" id="GO:0000155">
    <property type="term" value="F:phosphorelay sensor kinase activity"/>
    <property type="evidence" value="ECO:0007669"/>
    <property type="project" value="InterPro"/>
</dbReference>
<dbReference type="InterPro" id="IPR000700">
    <property type="entry name" value="PAS-assoc_C"/>
</dbReference>
<dbReference type="InterPro" id="IPR000014">
    <property type="entry name" value="PAS"/>
</dbReference>
<evidence type="ECO:0000313" key="10">
    <source>
        <dbReference type="EMBL" id="NDY57746.1"/>
    </source>
</evidence>
<dbReference type="InterPro" id="IPR036097">
    <property type="entry name" value="HisK_dim/P_sf"/>
</dbReference>